<dbReference type="SUPFAM" id="SSF57424">
    <property type="entry name" value="LDL receptor-like module"/>
    <property type="match status" value="4"/>
</dbReference>
<organism evidence="11 12">
    <name type="scientific">Halocaridina rubra</name>
    <name type="common">Hawaiian red shrimp</name>
    <dbReference type="NCBI Taxonomy" id="373956"/>
    <lineage>
        <taxon>Eukaryota</taxon>
        <taxon>Metazoa</taxon>
        <taxon>Ecdysozoa</taxon>
        <taxon>Arthropoda</taxon>
        <taxon>Crustacea</taxon>
        <taxon>Multicrustacea</taxon>
        <taxon>Malacostraca</taxon>
        <taxon>Eumalacostraca</taxon>
        <taxon>Eucarida</taxon>
        <taxon>Decapoda</taxon>
        <taxon>Pleocyemata</taxon>
        <taxon>Caridea</taxon>
        <taxon>Atyoidea</taxon>
        <taxon>Atyidae</taxon>
        <taxon>Halocaridina</taxon>
    </lineage>
</organism>
<dbReference type="SMART" id="SM00192">
    <property type="entry name" value="LDLa"/>
    <property type="match status" value="4"/>
</dbReference>
<keyword evidence="5" id="KW-1133">Transmembrane helix</keyword>
<evidence type="ECO:0000256" key="6">
    <source>
        <dbReference type="ARBA" id="ARBA00023136"/>
    </source>
</evidence>
<keyword evidence="2" id="KW-0812">Transmembrane</keyword>
<dbReference type="PROSITE" id="PS01209">
    <property type="entry name" value="LDLRA_1"/>
    <property type="match status" value="1"/>
</dbReference>
<reference evidence="11 12" key="1">
    <citation type="submission" date="2023-11" db="EMBL/GenBank/DDBJ databases">
        <title>Halocaridina rubra genome assembly.</title>
        <authorList>
            <person name="Smith C."/>
        </authorList>
    </citation>
    <scope>NUCLEOTIDE SEQUENCE [LARGE SCALE GENOMIC DNA]</scope>
    <source>
        <strain evidence="11">EP-1</strain>
        <tissue evidence="11">Whole</tissue>
    </source>
</reference>
<protein>
    <submittedName>
        <fullName evidence="11">Sortilin-related receptor</fullName>
    </submittedName>
</protein>
<dbReference type="GO" id="GO:0043235">
    <property type="term" value="C:receptor complex"/>
    <property type="evidence" value="ECO:0007669"/>
    <property type="project" value="TreeGrafter"/>
</dbReference>
<feature type="disulfide bond" evidence="10">
    <location>
        <begin position="182"/>
        <end position="197"/>
    </location>
</feature>
<keyword evidence="8 11" id="KW-0675">Receptor</keyword>
<gene>
    <name evidence="11" type="primary">SORL1_1</name>
    <name evidence="11" type="ORF">SK128_000911</name>
</gene>
<comment type="caution">
    <text evidence="10">Lacks conserved residue(s) required for the propagation of feature annotation.</text>
</comment>
<feature type="disulfide bond" evidence="10">
    <location>
        <begin position="96"/>
        <end position="111"/>
    </location>
</feature>
<dbReference type="PANTHER" id="PTHR22722:SF5">
    <property type="entry name" value="LOW-DENSITY LIPOPROTEIN RECEPTOR-RELATED PROTEIN 1B"/>
    <property type="match status" value="1"/>
</dbReference>
<evidence type="ECO:0000313" key="11">
    <source>
        <dbReference type="EMBL" id="KAK7083385.1"/>
    </source>
</evidence>
<dbReference type="InterPro" id="IPR036055">
    <property type="entry name" value="LDL_receptor-like_sf"/>
</dbReference>
<dbReference type="Proteomes" id="UP001381693">
    <property type="component" value="Unassembled WGS sequence"/>
</dbReference>
<keyword evidence="3" id="KW-0732">Signal</keyword>
<dbReference type="InterPro" id="IPR023415">
    <property type="entry name" value="LDLR_class-A_CS"/>
</dbReference>
<comment type="subcellular location">
    <subcellularLocation>
        <location evidence="1">Membrane</location>
        <topology evidence="1">Single-pass membrane protein</topology>
    </subcellularLocation>
</comment>
<evidence type="ECO:0000256" key="10">
    <source>
        <dbReference type="PROSITE-ProRule" id="PRU00124"/>
    </source>
</evidence>
<dbReference type="GO" id="GO:0005886">
    <property type="term" value="C:plasma membrane"/>
    <property type="evidence" value="ECO:0007669"/>
    <property type="project" value="TreeGrafter"/>
</dbReference>
<dbReference type="FunFam" id="4.10.400.10:FF:000034">
    <property type="entry name" value="Low-density lipoprotein receptor-related protein 2"/>
    <property type="match status" value="1"/>
</dbReference>
<name>A0AAN8XF63_HALRR</name>
<evidence type="ECO:0000256" key="9">
    <source>
        <dbReference type="ARBA" id="ARBA00023180"/>
    </source>
</evidence>
<evidence type="ECO:0000256" key="7">
    <source>
        <dbReference type="ARBA" id="ARBA00023157"/>
    </source>
</evidence>
<accession>A0AAN8XF63</accession>
<dbReference type="AlphaFoldDB" id="A0AAN8XF63"/>
<dbReference type="EMBL" id="JAXCGZ010003202">
    <property type="protein sequence ID" value="KAK7083385.1"/>
    <property type="molecule type" value="Genomic_DNA"/>
</dbReference>
<feature type="disulfide bond" evidence="10">
    <location>
        <begin position="40"/>
        <end position="55"/>
    </location>
</feature>
<dbReference type="Pfam" id="PF00057">
    <property type="entry name" value="Ldl_recept_a"/>
    <property type="match status" value="4"/>
</dbReference>
<dbReference type="PROSITE" id="PS50068">
    <property type="entry name" value="LDLRA_2"/>
    <property type="match status" value="4"/>
</dbReference>
<evidence type="ECO:0000256" key="1">
    <source>
        <dbReference type="ARBA" id="ARBA00004167"/>
    </source>
</evidence>
<evidence type="ECO:0000313" key="12">
    <source>
        <dbReference type="Proteomes" id="UP001381693"/>
    </source>
</evidence>
<keyword evidence="9" id="KW-0325">Glycoprotein</keyword>
<keyword evidence="6" id="KW-0472">Membrane</keyword>
<feature type="non-terminal residue" evidence="11">
    <location>
        <position position="263"/>
    </location>
</feature>
<feature type="disulfide bond" evidence="10">
    <location>
        <begin position="84"/>
        <end position="102"/>
    </location>
</feature>
<evidence type="ECO:0000256" key="5">
    <source>
        <dbReference type="ARBA" id="ARBA00022989"/>
    </source>
</evidence>
<keyword evidence="4" id="KW-0677">Repeat</keyword>
<sequence>MTTPEPLTPFEPLHPPSSGNCTALMFRCDNSHCIPFWWRCDALDDCGDASDEAGCVRPGIRTNTTVAPPSTPPVHTCKWDQFQCSDGSCIWETWICDNDKDCPEGEDEENCHQKISCSEKTEFRCRRSGGCISSRQLCDGQKDCADGSDEEGCESVSTPISDCPVGYFSCDGGACQESFKLCNNNHDCVDLSDEQHCSATFDKAYSVTDFTVTKKSNVTATLTWKVNSGSTIPDNIEFLPSLILKAAVGNPNAWKNYTWTQDV</sequence>
<dbReference type="CDD" id="cd00112">
    <property type="entry name" value="LDLa"/>
    <property type="match status" value="4"/>
</dbReference>
<dbReference type="Gene3D" id="4.10.400.10">
    <property type="entry name" value="Low-density Lipoprotein Receptor"/>
    <property type="match status" value="4"/>
</dbReference>
<dbReference type="PRINTS" id="PR00261">
    <property type="entry name" value="LDLRECEPTOR"/>
</dbReference>
<keyword evidence="12" id="KW-1185">Reference proteome</keyword>
<comment type="caution">
    <text evidence="11">The sequence shown here is derived from an EMBL/GenBank/DDBJ whole genome shotgun (WGS) entry which is preliminary data.</text>
</comment>
<feature type="disulfide bond" evidence="10">
    <location>
        <begin position="28"/>
        <end position="46"/>
    </location>
</feature>
<proteinExistence type="predicted"/>
<dbReference type="PANTHER" id="PTHR22722">
    <property type="entry name" value="LOW-DENSITY LIPOPROTEIN RECEPTOR-RELATED PROTEIN 2-RELATED"/>
    <property type="match status" value="1"/>
</dbReference>
<feature type="disulfide bond" evidence="10">
    <location>
        <begin position="163"/>
        <end position="175"/>
    </location>
</feature>
<evidence type="ECO:0000256" key="4">
    <source>
        <dbReference type="ARBA" id="ARBA00022737"/>
    </source>
</evidence>
<keyword evidence="7 10" id="KW-1015">Disulfide bond</keyword>
<evidence type="ECO:0000256" key="2">
    <source>
        <dbReference type="ARBA" id="ARBA00022692"/>
    </source>
</evidence>
<dbReference type="GO" id="GO:0005041">
    <property type="term" value="F:low-density lipoprotein particle receptor activity"/>
    <property type="evidence" value="ECO:0007669"/>
    <property type="project" value="TreeGrafter"/>
</dbReference>
<evidence type="ECO:0000256" key="8">
    <source>
        <dbReference type="ARBA" id="ARBA00023170"/>
    </source>
</evidence>
<feature type="disulfide bond" evidence="10">
    <location>
        <begin position="170"/>
        <end position="188"/>
    </location>
</feature>
<dbReference type="InterPro" id="IPR002172">
    <property type="entry name" value="LDrepeatLR_classA_rpt"/>
</dbReference>
<evidence type="ECO:0000256" key="3">
    <source>
        <dbReference type="ARBA" id="ARBA00022729"/>
    </source>
</evidence>
<feature type="disulfide bond" evidence="10">
    <location>
        <begin position="77"/>
        <end position="89"/>
    </location>
</feature>
<feature type="disulfide bond" evidence="10">
    <location>
        <begin position="21"/>
        <end position="33"/>
    </location>
</feature>
<dbReference type="InterPro" id="IPR051221">
    <property type="entry name" value="LDLR-related"/>
</dbReference>
<feature type="disulfide bond" evidence="10">
    <location>
        <begin position="138"/>
        <end position="153"/>
    </location>
</feature>